<evidence type="ECO:0000256" key="5">
    <source>
        <dbReference type="ARBA" id="ARBA00022679"/>
    </source>
</evidence>
<dbReference type="PANTHER" id="PTHR12468">
    <property type="entry name" value="GPI MANNOSYLTRANSFERASE 2"/>
    <property type="match status" value="1"/>
</dbReference>
<feature type="region of interest" description="Disordered" evidence="10">
    <location>
        <begin position="1"/>
        <end position="71"/>
    </location>
</feature>
<dbReference type="PANTHER" id="PTHR12468:SF2">
    <property type="entry name" value="GPI MANNOSYLTRANSFERASE 2"/>
    <property type="match status" value="1"/>
</dbReference>
<dbReference type="Proteomes" id="UP001250858">
    <property type="component" value="Chromosome"/>
</dbReference>
<gene>
    <name evidence="12" type="ORF">RGF97_11115</name>
</gene>
<feature type="transmembrane region" description="Helical" evidence="11">
    <location>
        <begin position="236"/>
        <end position="266"/>
    </location>
</feature>
<evidence type="ECO:0000256" key="11">
    <source>
        <dbReference type="SAM" id="Phobius"/>
    </source>
</evidence>
<evidence type="ECO:0000256" key="7">
    <source>
        <dbReference type="ARBA" id="ARBA00022824"/>
    </source>
</evidence>
<keyword evidence="7" id="KW-0256">Endoplasmic reticulum</keyword>
<organism evidence="12 13">
    <name type="scientific">Streptomyces roseicoloratus</name>
    <dbReference type="NCBI Taxonomy" id="2508722"/>
    <lineage>
        <taxon>Bacteria</taxon>
        <taxon>Bacillati</taxon>
        <taxon>Actinomycetota</taxon>
        <taxon>Actinomycetes</taxon>
        <taxon>Kitasatosporales</taxon>
        <taxon>Streptomycetaceae</taxon>
        <taxon>Streptomyces</taxon>
    </lineage>
</organism>
<feature type="transmembrane region" description="Helical" evidence="11">
    <location>
        <begin position="385"/>
        <end position="401"/>
    </location>
</feature>
<feature type="transmembrane region" description="Helical" evidence="11">
    <location>
        <begin position="163"/>
        <end position="183"/>
    </location>
</feature>
<feature type="compositionally biased region" description="Low complexity" evidence="10">
    <location>
        <begin position="49"/>
        <end position="60"/>
    </location>
</feature>
<proteinExistence type="predicted"/>
<dbReference type="RefSeq" id="WP_309548433.1">
    <property type="nucleotide sequence ID" value="NZ_CP133762.1"/>
</dbReference>
<evidence type="ECO:0000256" key="8">
    <source>
        <dbReference type="ARBA" id="ARBA00022989"/>
    </source>
</evidence>
<dbReference type="InterPro" id="IPR007315">
    <property type="entry name" value="PIG-V/Gpi18"/>
</dbReference>
<keyword evidence="3" id="KW-0337">GPI-anchor biosynthesis</keyword>
<name>A0ABY9RU67_9ACTN</name>
<feature type="transmembrane region" description="Helical" evidence="11">
    <location>
        <begin position="332"/>
        <end position="352"/>
    </location>
</feature>
<feature type="transmembrane region" description="Helical" evidence="11">
    <location>
        <begin position="278"/>
        <end position="298"/>
    </location>
</feature>
<feature type="compositionally biased region" description="Pro residues" evidence="10">
    <location>
        <begin position="1"/>
        <end position="48"/>
    </location>
</feature>
<evidence type="ECO:0000256" key="10">
    <source>
        <dbReference type="SAM" id="MobiDB-lite"/>
    </source>
</evidence>
<comment type="subcellular location">
    <subcellularLocation>
        <location evidence="1">Endoplasmic reticulum membrane</location>
        <topology evidence="1">Multi-pass membrane protein</topology>
    </subcellularLocation>
</comment>
<keyword evidence="9 11" id="KW-0472">Membrane</keyword>
<evidence type="ECO:0000256" key="3">
    <source>
        <dbReference type="ARBA" id="ARBA00022502"/>
    </source>
</evidence>
<feature type="compositionally biased region" description="Pro residues" evidence="10">
    <location>
        <begin position="61"/>
        <end position="70"/>
    </location>
</feature>
<keyword evidence="6 11" id="KW-0812">Transmembrane</keyword>
<evidence type="ECO:0000313" key="12">
    <source>
        <dbReference type="EMBL" id="WMX45293.1"/>
    </source>
</evidence>
<evidence type="ECO:0000256" key="2">
    <source>
        <dbReference type="ARBA" id="ARBA00004687"/>
    </source>
</evidence>
<evidence type="ECO:0008006" key="14">
    <source>
        <dbReference type="Google" id="ProtNLM"/>
    </source>
</evidence>
<dbReference type="EMBL" id="CP133762">
    <property type="protein sequence ID" value="WMX45293.1"/>
    <property type="molecule type" value="Genomic_DNA"/>
</dbReference>
<keyword evidence="4" id="KW-0328">Glycosyltransferase</keyword>
<evidence type="ECO:0000256" key="4">
    <source>
        <dbReference type="ARBA" id="ARBA00022676"/>
    </source>
</evidence>
<evidence type="ECO:0000313" key="13">
    <source>
        <dbReference type="Proteomes" id="UP001250858"/>
    </source>
</evidence>
<feature type="transmembrane region" description="Helical" evidence="11">
    <location>
        <begin position="408"/>
        <end position="428"/>
    </location>
</feature>
<feature type="transmembrane region" description="Helical" evidence="11">
    <location>
        <begin position="195"/>
        <end position="216"/>
    </location>
</feature>
<evidence type="ECO:0000256" key="1">
    <source>
        <dbReference type="ARBA" id="ARBA00004477"/>
    </source>
</evidence>
<reference evidence="12 13" key="1">
    <citation type="submission" date="2023-09" db="EMBL/GenBank/DDBJ databases">
        <title>Complete genome of Streptomyces roseicoloratus T14.</title>
        <authorList>
            <person name="Bashizi T."/>
            <person name="Kim M.-J."/>
            <person name="Lee G."/>
            <person name="Tagele S.B."/>
            <person name="Shin J.-H."/>
        </authorList>
    </citation>
    <scope>NUCLEOTIDE SEQUENCE [LARGE SCALE GENOMIC DNA]</scope>
    <source>
        <strain evidence="12 13">T14</strain>
    </source>
</reference>
<evidence type="ECO:0000256" key="9">
    <source>
        <dbReference type="ARBA" id="ARBA00023136"/>
    </source>
</evidence>
<feature type="transmembrane region" description="Helical" evidence="11">
    <location>
        <begin position="81"/>
        <end position="102"/>
    </location>
</feature>
<comment type="pathway">
    <text evidence="2">Glycolipid biosynthesis; glycosylphosphatidylinositol-anchor biosynthesis.</text>
</comment>
<feature type="transmembrane region" description="Helical" evidence="11">
    <location>
        <begin position="359"/>
        <end position="379"/>
    </location>
</feature>
<keyword evidence="13" id="KW-1185">Reference proteome</keyword>
<keyword evidence="5" id="KW-0808">Transferase</keyword>
<sequence length="433" mass="44600">MPRPAPGPTSTPNPEPNPEPNPAPNPNPNPASNPSPIQHPSPEPPTPVATPTSGPARTPSGPAPTPPAPPRKAFAPPWAALGGYAATRLLGLAALAVVAAVVDKDGLHRLKGRWDAVWYARIAEHGYGHEVTLPNGDVHSDLAFFPLFPALERAVSVLLPVDVATAGLLVSWAASLAAAWGIYAVGAHVAGRRAGVVLAVLWGVYPTAFVQSMAYTETLFTALAAWSLLAVLRGRWILAGVLSVCAGLTRPTAAALIAAIGITALVTVVRERRFRAPLVAGVLLAPLGWLAYVVYVGVRQGSATAYFDVQAAWGNSIDGGVALARFIAGLPWPAALGLCAALVLLGGLVGLCVRQRQPLPLLVYTVAVVVVSLVGAAYFGSRPRLMMPAFGLLLPPAVALARLRTRTAAPVLGALALASAVYGAFTLLGSGPP</sequence>
<keyword evidence="8 11" id="KW-1133">Transmembrane helix</keyword>
<protein>
    <recommendedName>
        <fullName evidence="14">Integral membrane protein</fullName>
    </recommendedName>
</protein>
<evidence type="ECO:0000256" key="6">
    <source>
        <dbReference type="ARBA" id="ARBA00022692"/>
    </source>
</evidence>
<accession>A0ABY9RU67</accession>